<evidence type="ECO:0000313" key="2">
    <source>
        <dbReference type="EnsemblMetazoa" id="Aqu2.1.31318_001"/>
    </source>
</evidence>
<accession>A0A1X7UU67</accession>
<dbReference type="InterPro" id="IPR006580">
    <property type="entry name" value="Znf_TTF"/>
</dbReference>
<dbReference type="PANTHER" id="PTHR45749:SF37">
    <property type="entry name" value="OS05G0311600 PROTEIN"/>
    <property type="match status" value="1"/>
</dbReference>
<dbReference type="OrthoDB" id="1739706at2759"/>
<sequence length="382" mass="43410">MVLVSEIVLDTASSSSETVRTGNALDIDINNCDKPVQPTITFPSTTLGKATRFQKKWYEQYPWQEYSIKLNAVFCFACRFFTNCSEPTFTSVGFKNWKHATGQKGIVMTHSISKYHTQAKAAWKNYNKRVAKGESVGCQLDRVGSKVIYDNRKYVKAVMECILHCHLQGIALRGHDQSDDSLNPCNFRLLMTLLSCHSPETSSSIKQELHDAKYITVLADESKDISKHERWSIAFRYVLDGKTMERFVGYTLATDLTAQSPTKYIMAKMNDLEVNHEHLVSQCYDGASVMYGSNAGVHKFIKKRSPQAVYIHCCAHRLNLVLVDVAKRNRAASDFFLHFQALYIFFSSAKSHELFLSNQNALAGREIHLKKLSDTRWSCRNV</sequence>
<proteinExistence type="predicted"/>
<dbReference type="EnsemblMetazoa" id="Aqu2.1.31318_001">
    <property type="protein sequence ID" value="Aqu2.1.31318_001"/>
    <property type="gene ID" value="Aqu2.1.31318"/>
</dbReference>
<reference evidence="2" key="1">
    <citation type="submission" date="2017-05" db="UniProtKB">
        <authorList>
            <consortium name="EnsemblMetazoa"/>
        </authorList>
    </citation>
    <scope>IDENTIFICATION</scope>
</reference>
<dbReference type="InterPro" id="IPR012337">
    <property type="entry name" value="RNaseH-like_sf"/>
</dbReference>
<dbReference type="Pfam" id="PF14291">
    <property type="entry name" value="DUF4371"/>
    <property type="match status" value="1"/>
</dbReference>
<dbReference type="SMART" id="SM00597">
    <property type="entry name" value="ZnF_TTF"/>
    <property type="match status" value="1"/>
</dbReference>
<dbReference type="STRING" id="400682.A0A1X7UU67"/>
<dbReference type="SUPFAM" id="SSF53098">
    <property type="entry name" value="Ribonuclease H-like"/>
    <property type="match status" value="1"/>
</dbReference>
<dbReference type="AlphaFoldDB" id="A0A1X7UU67"/>
<dbReference type="InterPro" id="IPR025398">
    <property type="entry name" value="DUF4371"/>
</dbReference>
<organism evidence="2">
    <name type="scientific">Amphimedon queenslandica</name>
    <name type="common">Sponge</name>
    <dbReference type="NCBI Taxonomy" id="400682"/>
    <lineage>
        <taxon>Eukaryota</taxon>
        <taxon>Metazoa</taxon>
        <taxon>Porifera</taxon>
        <taxon>Demospongiae</taxon>
        <taxon>Heteroscleromorpha</taxon>
        <taxon>Haplosclerida</taxon>
        <taxon>Niphatidae</taxon>
        <taxon>Amphimedon</taxon>
    </lineage>
</organism>
<name>A0A1X7UU67_AMPQE</name>
<protein>
    <recommendedName>
        <fullName evidence="1">TTF-type domain-containing protein</fullName>
    </recommendedName>
</protein>
<dbReference type="InParanoid" id="A0A1X7UU67"/>
<feature type="domain" description="TTF-type" evidence="1">
    <location>
        <begin position="49"/>
        <end position="135"/>
    </location>
</feature>
<evidence type="ECO:0000259" key="1">
    <source>
        <dbReference type="SMART" id="SM00597"/>
    </source>
</evidence>
<dbReference type="OMA" id="ISKHERW"/>
<dbReference type="PANTHER" id="PTHR45749">
    <property type="match status" value="1"/>
</dbReference>